<name>X1JWT4_9ZZZZ</name>
<accession>X1JWT4</accession>
<comment type="caution">
    <text evidence="1">The sequence shown here is derived from an EMBL/GenBank/DDBJ whole genome shotgun (WGS) entry which is preliminary data.</text>
</comment>
<reference evidence="1" key="1">
    <citation type="journal article" date="2014" name="Front. Microbiol.">
        <title>High frequency of phylogenetically diverse reductive dehalogenase-homologous genes in deep subseafloor sedimentary metagenomes.</title>
        <authorList>
            <person name="Kawai M."/>
            <person name="Futagami T."/>
            <person name="Toyoda A."/>
            <person name="Takaki Y."/>
            <person name="Nishi S."/>
            <person name="Hori S."/>
            <person name="Arai W."/>
            <person name="Tsubouchi T."/>
            <person name="Morono Y."/>
            <person name="Uchiyama I."/>
            <person name="Ito T."/>
            <person name="Fujiyama A."/>
            <person name="Inagaki F."/>
            <person name="Takami H."/>
        </authorList>
    </citation>
    <scope>NUCLEOTIDE SEQUENCE</scope>
    <source>
        <strain evidence="1">Expedition CK06-06</strain>
    </source>
</reference>
<protein>
    <submittedName>
        <fullName evidence="1">Uncharacterized protein</fullName>
    </submittedName>
</protein>
<gene>
    <name evidence="1" type="ORF">S06H3_01867</name>
</gene>
<proteinExistence type="predicted"/>
<dbReference type="EMBL" id="BARV01000501">
    <property type="protein sequence ID" value="GAH99196.1"/>
    <property type="molecule type" value="Genomic_DNA"/>
</dbReference>
<sequence length="125" mass="13857">MVAKSKKKGPTLLEIADSLFTSRTDVDALQSYLEEVTGDKVSMGNLSVPQTRGLIKVMLIDRLYLGKVPKNDNVLRKFAGIVVETSKGKEAYGLEAMKDILRTKREAEEETRLEVKKLAKAASED</sequence>
<evidence type="ECO:0000313" key="1">
    <source>
        <dbReference type="EMBL" id="GAH99196.1"/>
    </source>
</evidence>
<dbReference type="AlphaFoldDB" id="X1JWT4"/>
<organism evidence="1">
    <name type="scientific">marine sediment metagenome</name>
    <dbReference type="NCBI Taxonomy" id="412755"/>
    <lineage>
        <taxon>unclassified sequences</taxon>
        <taxon>metagenomes</taxon>
        <taxon>ecological metagenomes</taxon>
    </lineage>
</organism>